<evidence type="ECO:0000313" key="2">
    <source>
        <dbReference type="EMBL" id="BBB90198.1"/>
    </source>
</evidence>
<keyword evidence="1" id="KW-1277">Toxin-antitoxin system</keyword>
<dbReference type="AlphaFoldDB" id="A0A348AGK0"/>
<organism evidence="2 3">
    <name type="scientific">Methylomusa anaerophila</name>
    <dbReference type="NCBI Taxonomy" id="1930071"/>
    <lineage>
        <taxon>Bacteria</taxon>
        <taxon>Bacillati</taxon>
        <taxon>Bacillota</taxon>
        <taxon>Negativicutes</taxon>
        <taxon>Selenomonadales</taxon>
        <taxon>Sporomusaceae</taxon>
        <taxon>Methylomusa</taxon>
    </lineage>
</organism>
<dbReference type="InterPro" id="IPR007712">
    <property type="entry name" value="RelE/ParE_toxin"/>
</dbReference>
<keyword evidence="3" id="KW-1185">Reference proteome</keyword>
<gene>
    <name evidence="2" type="ORF">MAMMFC1_00846</name>
</gene>
<dbReference type="OrthoDB" id="3268478at2"/>
<protein>
    <submittedName>
        <fullName evidence="2">Plasmid stabilisation system protein</fullName>
    </submittedName>
</protein>
<name>A0A348AGK0_9FIRM</name>
<proteinExistence type="predicted"/>
<dbReference type="InterPro" id="IPR035093">
    <property type="entry name" value="RelE/ParE_toxin_dom_sf"/>
</dbReference>
<sequence>MVRYKLLIRKGALRQLESIVDYIAQDRPQVAQLQADKILDTIQLLDEFPFMGPITRDPKLAKKNYRVLPVEEYLVLYLINEDEDTVIVERILSAKQYSYYL</sequence>
<dbReference type="RefSeq" id="WP_158618644.1">
    <property type="nucleotide sequence ID" value="NZ_AP018449.1"/>
</dbReference>
<dbReference type="Pfam" id="PF05016">
    <property type="entry name" value="ParE_toxin"/>
    <property type="match status" value="1"/>
</dbReference>
<dbReference type="Gene3D" id="3.30.2310.20">
    <property type="entry name" value="RelE-like"/>
    <property type="match status" value="1"/>
</dbReference>
<reference evidence="2 3" key="1">
    <citation type="journal article" date="2018" name="Int. J. Syst. Evol. Microbiol.">
        <title>Methylomusa anaerophila gen. nov., sp. nov., an anaerobic methanol-utilizing bacterium isolated from a microbial fuel cell.</title>
        <authorList>
            <person name="Amano N."/>
            <person name="Yamamuro A."/>
            <person name="Miyahara M."/>
            <person name="Kouzuma A."/>
            <person name="Abe T."/>
            <person name="Watanabe K."/>
        </authorList>
    </citation>
    <scope>NUCLEOTIDE SEQUENCE [LARGE SCALE GENOMIC DNA]</scope>
    <source>
        <strain evidence="2 3">MMFC1</strain>
    </source>
</reference>
<evidence type="ECO:0000313" key="3">
    <source>
        <dbReference type="Proteomes" id="UP000276437"/>
    </source>
</evidence>
<dbReference type="Proteomes" id="UP000276437">
    <property type="component" value="Chromosome"/>
</dbReference>
<evidence type="ECO:0000256" key="1">
    <source>
        <dbReference type="ARBA" id="ARBA00022649"/>
    </source>
</evidence>
<dbReference type="EMBL" id="AP018449">
    <property type="protein sequence ID" value="BBB90198.1"/>
    <property type="molecule type" value="Genomic_DNA"/>
</dbReference>
<dbReference type="SUPFAM" id="SSF143011">
    <property type="entry name" value="RelE-like"/>
    <property type="match status" value="1"/>
</dbReference>
<dbReference type="KEGG" id="mana:MAMMFC1_00846"/>
<accession>A0A348AGK0</accession>